<dbReference type="CDD" id="cd04511">
    <property type="entry name" value="NUDIX_Hydrolase"/>
    <property type="match status" value="1"/>
</dbReference>
<keyword evidence="4" id="KW-0804">Transcription</keyword>
<accession>A0A061S4N4</accession>
<dbReference type="Gene3D" id="2.20.70.10">
    <property type="match status" value="1"/>
</dbReference>
<keyword evidence="7" id="KW-0378">Hydrolase</keyword>
<dbReference type="Pfam" id="PF14803">
    <property type="entry name" value="Zn_ribbon_Nudix"/>
    <property type="match status" value="1"/>
</dbReference>
<dbReference type="PANTHER" id="PTHR43222">
    <property type="entry name" value="NUDIX HYDROLASE 23"/>
    <property type="match status" value="1"/>
</dbReference>
<evidence type="ECO:0000256" key="2">
    <source>
        <dbReference type="ARBA" id="ARBA00022723"/>
    </source>
</evidence>
<evidence type="ECO:0000259" key="6">
    <source>
        <dbReference type="PROSITE" id="PS51462"/>
    </source>
</evidence>
<evidence type="ECO:0000256" key="1">
    <source>
        <dbReference type="ARBA" id="ARBA00008925"/>
    </source>
</evidence>
<comment type="similarity">
    <text evidence="1">Belongs to the archaeal RpoM/eukaryotic RPA12/RPB9/RPC11 RNA polymerase family.</text>
</comment>
<sequence>MTSSICRSEKVSEPPENGGPPDSFHKWSKFCRKCGAGMSVVDEGDKTWRHMCINCKYIDYFNPKMVVGCIVEHEGRILLCKRGIDPCKGKWTVPAGFMELDESTAGGAARETYEEAAANVEIVAPYFHLDIPAIGQSYVLFRSKLAEPYTFSSGTETLDVKLFEPDAVPFQELAFSSVSIALRHYIEDLRDGRFRVHHAEIEKLPGSAPNDPHSFRLRNHMQFRIESS</sequence>
<dbReference type="Gene3D" id="3.90.79.10">
    <property type="entry name" value="Nucleoside Triphosphate Pyrophosphohydrolase"/>
    <property type="match status" value="1"/>
</dbReference>
<feature type="domain" description="Nudix hydrolase" evidence="6">
    <location>
        <begin position="62"/>
        <end position="186"/>
    </location>
</feature>
<evidence type="ECO:0000313" key="7">
    <source>
        <dbReference type="EMBL" id="JAC79193.1"/>
    </source>
</evidence>
<reference evidence="7" key="1">
    <citation type="submission" date="2014-05" db="EMBL/GenBank/DDBJ databases">
        <title>The transcriptome of the halophilic microalga Tetraselmis sp. GSL018 isolated from the Great Salt Lake, Utah.</title>
        <authorList>
            <person name="Jinkerson R.E."/>
            <person name="D'Adamo S."/>
            <person name="Posewitz M.C."/>
        </authorList>
    </citation>
    <scope>NUCLEOTIDE SEQUENCE</scope>
    <source>
        <strain evidence="7">GSL018</strain>
    </source>
</reference>
<organism evidence="7">
    <name type="scientific">Tetraselmis sp. GSL018</name>
    <dbReference type="NCBI Taxonomy" id="582737"/>
    <lineage>
        <taxon>Eukaryota</taxon>
        <taxon>Viridiplantae</taxon>
        <taxon>Chlorophyta</taxon>
        <taxon>core chlorophytes</taxon>
        <taxon>Chlorodendrophyceae</taxon>
        <taxon>Chlorodendrales</taxon>
        <taxon>Chlorodendraceae</taxon>
        <taxon>Tetraselmis</taxon>
    </lineage>
</organism>
<dbReference type="PANTHER" id="PTHR43222:SF2">
    <property type="entry name" value="NUDIX HYDROLASE 23, CHLOROPLASTIC"/>
    <property type="match status" value="1"/>
</dbReference>
<evidence type="ECO:0000256" key="5">
    <source>
        <dbReference type="SAM" id="MobiDB-lite"/>
    </source>
</evidence>
<dbReference type="InterPro" id="IPR000086">
    <property type="entry name" value="NUDIX_hydrolase_dom"/>
</dbReference>
<dbReference type="PROSITE" id="PS01030">
    <property type="entry name" value="RNA_POL_M_15KD"/>
    <property type="match status" value="1"/>
</dbReference>
<evidence type="ECO:0000256" key="4">
    <source>
        <dbReference type="ARBA" id="ARBA00023163"/>
    </source>
</evidence>
<keyword evidence="2" id="KW-0479">Metal-binding</keyword>
<gene>
    <name evidence="7" type="ORF">TSPGSL018_13314</name>
</gene>
<dbReference type="SUPFAM" id="SSF55811">
    <property type="entry name" value="Nudix"/>
    <property type="match status" value="1"/>
</dbReference>
<feature type="region of interest" description="Disordered" evidence="5">
    <location>
        <begin position="1"/>
        <end position="21"/>
    </location>
</feature>
<dbReference type="InterPro" id="IPR015797">
    <property type="entry name" value="NUDIX_hydrolase-like_dom_sf"/>
</dbReference>
<keyword evidence="3" id="KW-0862">Zinc</keyword>
<name>A0A061S4N4_9CHLO</name>
<dbReference type="AlphaFoldDB" id="A0A061S4N4"/>
<proteinExistence type="inferred from homology"/>
<protein>
    <submittedName>
        <fullName evidence="7">Nudix hydrolase</fullName>
    </submittedName>
</protein>
<dbReference type="Pfam" id="PF00293">
    <property type="entry name" value="NUDIX"/>
    <property type="match status" value="1"/>
</dbReference>
<dbReference type="GO" id="GO:0046872">
    <property type="term" value="F:metal ion binding"/>
    <property type="evidence" value="ECO:0007669"/>
    <property type="project" value="UniProtKB-KW"/>
</dbReference>
<dbReference type="PROSITE" id="PS51462">
    <property type="entry name" value="NUDIX"/>
    <property type="match status" value="1"/>
</dbReference>
<dbReference type="InterPro" id="IPR029401">
    <property type="entry name" value="Nudix_N"/>
</dbReference>
<dbReference type="EMBL" id="GBEZ01006186">
    <property type="protein sequence ID" value="JAC79193.1"/>
    <property type="molecule type" value="Transcribed_RNA"/>
</dbReference>
<dbReference type="GO" id="GO:0016787">
    <property type="term" value="F:hydrolase activity"/>
    <property type="evidence" value="ECO:0007669"/>
    <property type="project" value="UniProtKB-KW"/>
</dbReference>
<evidence type="ECO:0000256" key="3">
    <source>
        <dbReference type="ARBA" id="ARBA00022833"/>
    </source>
</evidence>
<dbReference type="InterPro" id="IPR019761">
    <property type="entry name" value="DNA-dir_RNA_pol-M_15_CS"/>
</dbReference>